<accession>A0ABX0YBK3</accession>
<reference evidence="3 4" key="1">
    <citation type="submission" date="2020-03" db="EMBL/GenBank/DDBJ databases">
        <authorList>
            <person name="Wang L."/>
            <person name="He N."/>
            <person name="Li Y."/>
            <person name="Fang Y."/>
            <person name="Zhang F."/>
        </authorList>
    </citation>
    <scope>NUCLEOTIDE SEQUENCE [LARGE SCALE GENOMIC DNA]</scope>
    <source>
        <strain evidence="4">hsmgli-8</strain>
    </source>
</reference>
<keyword evidence="4" id="KW-1185">Reference proteome</keyword>
<gene>
    <name evidence="3" type="ORF">HBH25_02105</name>
</gene>
<dbReference type="Proteomes" id="UP000746535">
    <property type="component" value="Unassembled WGS sequence"/>
</dbReference>
<dbReference type="InterPro" id="IPR020471">
    <property type="entry name" value="AKR"/>
</dbReference>
<feature type="domain" description="NADP-dependent oxidoreductase" evidence="2">
    <location>
        <begin position="13"/>
        <end position="259"/>
    </location>
</feature>
<dbReference type="InterPro" id="IPR023210">
    <property type="entry name" value="NADP_OxRdtase_dom"/>
</dbReference>
<evidence type="ECO:0000259" key="2">
    <source>
        <dbReference type="Pfam" id="PF00248"/>
    </source>
</evidence>
<dbReference type="CDD" id="cd19138">
    <property type="entry name" value="AKR_YeaE"/>
    <property type="match status" value="1"/>
</dbReference>
<dbReference type="RefSeq" id="WP_168081006.1">
    <property type="nucleotide sequence ID" value="NZ_JAAVJI010000001.1"/>
</dbReference>
<protein>
    <submittedName>
        <fullName evidence="3">Aldo/keto reductase</fullName>
    </submittedName>
</protein>
<evidence type="ECO:0000256" key="1">
    <source>
        <dbReference type="SAM" id="MobiDB-lite"/>
    </source>
</evidence>
<name>A0ABX0YBK3_9PSED</name>
<proteinExistence type="predicted"/>
<dbReference type="PANTHER" id="PTHR43638">
    <property type="entry name" value="OXIDOREDUCTASE, ALDO/KETO REDUCTASE FAMILY PROTEIN"/>
    <property type="match status" value="1"/>
</dbReference>
<dbReference type="Pfam" id="PF00248">
    <property type="entry name" value="Aldo_ket_red"/>
    <property type="match status" value="1"/>
</dbReference>
<evidence type="ECO:0000313" key="3">
    <source>
        <dbReference type="EMBL" id="NJO99658.1"/>
    </source>
</evidence>
<sequence length="273" mass="29972">MQPVQLAGHALPPIGQGTWHMGEDPDRRQDEIAALRLGLELGLTVIDTAEMYADGESEQVVAQAIRGVTDPFYLVSKVYPHNASRDGVVKACERSLKRLGVEHLDLYLLHWPGQYPLEDTLEGFERLRDAGKIAAWGLSNFDVPDLQGVALNGCATQQVLYNPEARGVEFDLLPWAEQRGMPVMAYCPLGQGGRFLDHPALQRIAARLTVTPAEVCLAWVIRSGHVMAIPKAVDPVHVRLNARAAQLTLAPEDLAALDAAFPPPGRKQRLRMV</sequence>
<dbReference type="PRINTS" id="PR00069">
    <property type="entry name" value="ALDKETRDTASE"/>
</dbReference>
<dbReference type="PANTHER" id="PTHR43638:SF3">
    <property type="entry name" value="ALDEHYDE REDUCTASE"/>
    <property type="match status" value="1"/>
</dbReference>
<organism evidence="3 4">
    <name type="scientific">Pseudomonas quercus</name>
    <dbReference type="NCBI Taxonomy" id="2722792"/>
    <lineage>
        <taxon>Bacteria</taxon>
        <taxon>Pseudomonadati</taxon>
        <taxon>Pseudomonadota</taxon>
        <taxon>Gammaproteobacteria</taxon>
        <taxon>Pseudomonadales</taxon>
        <taxon>Pseudomonadaceae</taxon>
        <taxon>Pseudomonas</taxon>
    </lineage>
</organism>
<dbReference type="EMBL" id="JAAVJI010000001">
    <property type="protein sequence ID" value="NJO99658.1"/>
    <property type="molecule type" value="Genomic_DNA"/>
</dbReference>
<feature type="region of interest" description="Disordered" evidence="1">
    <location>
        <begin position="1"/>
        <end position="23"/>
    </location>
</feature>
<dbReference type="Gene3D" id="3.20.20.100">
    <property type="entry name" value="NADP-dependent oxidoreductase domain"/>
    <property type="match status" value="1"/>
</dbReference>
<evidence type="ECO:0000313" key="4">
    <source>
        <dbReference type="Proteomes" id="UP000746535"/>
    </source>
</evidence>
<dbReference type="InterPro" id="IPR036812">
    <property type="entry name" value="NAD(P)_OxRdtase_dom_sf"/>
</dbReference>
<comment type="caution">
    <text evidence="3">The sequence shown here is derived from an EMBL/GenBank/DDBJ whole genome shotgun (WGS) entry which is preliminary data.</text>
</comment>
<dbReference type="SUPFAM" id="SSF51430">
    <property type="entry name" value="NAD(P)-linked oxidoreductase"/>
    <property type="match status" value="1"/>
</dbReference>